<feature type="domain" description="CusB-like barrel-sandwich hybrid" evidence="7">
    <location>
        <begin position="134"/>
        <end position="248"/>
    </location>
</feature>
<feature type="domain" description="Heavy metal binding" evidence="5">
    <location>
        <begin position="52"/>
        <end position="77"/>
    </location>
</feature>
<comment type="similarity">
    <text evidence="1">Belongs to the membrane fusion protein (MFP) (TC 8.A.1) family.</text>
</comment>
<feature type="transmembrane region" description="Helical" evidence="3">
    <location>
        <begin position="9"/>
        <end position="26"/>
    </location>
</feature>
<evidence type="ECO:0000259" key="8">
    <source>
        <dbReference type="Pfam" id="PF25954"/>
    </source>
</evidence>
<dbReference type="PANTHER" id="PTHR30097:SF15">
    <property type="entry name" value="CATION EFFLUX SYSTEM PROTEIN CUSB"/>
    <property type="match status" value="1"/>
</dbReference>
<dbReference type="Gene3D" id="2.40.30.170">
    <property type="match status" value="1"/>
</dbReference>
<feature type="domain" description="CusB-like beta-barrel" evidence="8">
    <location>
        <begin position="252"/>
        <end position="328"/>
    </location>
</feature>
<dbReference type="SUPFAM" id="SSF111369">
    <property type="entry name" value="HlyD-like secretion proteins"/>
    <property type="match status" value="1"/>
</dbReference>
<dbReference type="GO" id="GO:0022857">
    <property type="term" value="F:transmembrane transporter activity"/>
    <property type="evidence" value="ECO:0007669"/>
    <property type="project" value="InterPro"/>
</dbReference>
<name>A0A1I7A7D9_9BACT</name>
<dbReference type="Pfam" id="PF25975">
    <property type="entry name" value="CzcB_C"/>
    <property type="match status" value="1"/>
</dbReference>
<dbReference type="GO" id="GO:0015679">
    <property type="term" value="P:plasma membrane copper ion transport"/>
    <property type="evidence" value="ECO:0007669"/>
    <property type="project" value="TreeGrafter"/>
</dbReference>
<evidence type="ECO:0000256" key="3">
    <source>
        <dbReference type="SAM" id="Phobius"/>
    </source>
</evidence>
<dbReference type="GO" id="GO:0060003">
    <property type="term" value="P:copper ion export"/>
    <property type="evidence" value="ECO:0007669"/>
    <property type="project" value="TreeGrafter"/>
</dbReference>
<evidence type="ECO:0000313" key="11">
    <source>
        <dbReference type="Proteomes" id="UP000199673"/>
    </source>
</evidence>
<dbReference type="InterPro" id="IPR058792">
    <property type="entry name" value="Beta-barrel_RND_2"/>
</dbReference>
<keyword evidence="11" id="KW-1185">Reference proteome</keyword>
<keyword evidence="3" id="KW-0472">Membrane</keyword>
<dbReference type="AlphaFoldDB" id="A0A1I7A7D9"/>
<sequence length="593" mass="65283">MKNILNNKLVMLVTVLVVGIAVGWLTKPDTAPNMEADEHDHVESIAGIPITYTCSMHPQIRQNEPGDCPICGMDLIPLENENAEADPMAITMSPTAMQLAGIQSLVVGNSSSDKSIRLNGKIQTDERQNYTQSAHISGRIENLTVNFTGEYVKKGQTLGQLYSPELATAQEELFQAQKIKDSQPALFAAAKSKLKNWKLTDGQIDQILATGKVTEQVPILANVSGYVTEKMVNLGDYVNRGEPIYQIADLSKVWVLFDVYESELQWINKGDEIEFTVQSLPGETFTGKVSYIDPMVNPQTRVAKARLELSNSNLKFKPEMFVSGKVESEGSSKDNSIVVPKTAVMWTGTRSVVYVKTATNQSVTFQLREVTLGPALGDHYQIESGLLPGEEIAVNGTFSIDAAAQLAGKPSMMSPDGGSAMSGHNHGGMAMPVSITSATANPEFISQDAKNVLKPLFDSYFELKDALTQDKLTASLNSARKMKSIISKVNMSKFKGESHMSWMKYENNLKTHLDKFVEQKSLDEVRKNFLNISDEMVSMAEKFHPYPSKIYVQHCPMADSNRGADWLSLQDKVVNPYFGPSMLSCGEVIKIID</sequence>
<evidence type="ECO:0000256" key="1">
    <source>
        <dbReference type="ARBA" id="ARBA00009477"/>
    </source>
</evidence>
<dbReference type="Pfam" id="PF25919">
    <property type="entry name" value="BSH_CusB"/>
    <property type="match status" value="1"/>
</dbReference>
<dbReference type="OrthoDB" id="9806939at2"/>
<reference evidence="11" key="1">
    <citation type="submission" date="2016-10" db="EMBL/GenBank/DDBJ databases">
        <authorList>
            <person name="Varghese N."/>
            <person name="Submissions S."/>
        </authorList>
    </citation>
    <scope>NUCLEOTIDE SEQUENCE [LARGE SCALE GENOMIC DNA]</scope>
    <source>
        <strain evidence="11">DSM 23445</strain>
    </source>
</reference>
<dbReference type="GO" id="GO:0046914">
    <property type="term" value="F:transition metal ion binding"/>
    <property type="evidence" value="ECO:0007669"/>
    <property type="project" value="TreeGrafter"/>
</dbReference>
<dbReference type="InterPro" id="IPR058791">
    <property type="entry name" value="3HB_CusB"/>
</dbReference>
<dbReference type="Proteomes" id="UP000199673">
    <property type="component" value="Unassembled WGS sequence"/>
</dbReference>
<dbReference type="GO" id="GO:0030288">
    <property type="term" value="C:outer membrane-bounded periplasmic space"/>
    <property type="evidence" value="ECO:0007669"/>
    <property type="project" value="TreeGrafter"/>
</dbReference>
<dbReference type="InterPro" id="IPR021782">
    <property type="entry name" value="DUF3347"/>
</dbReference>
<keyword evidence="3" id="KW-0812">Transmembrane</keyword>
<protein>
    <submittedName>
        <fullName evidence="10">Membrane fusion protein, Cu(I)/Ag(I) efflux system</fullName>
    </submittedName>
</protein>
<organism evidence="10 11">
    <name type="scientific">Algoriphagus locisalis</name>
    <dbReference type="NCBI Taxonomy" id="305507"/>
    <lineage>
        <taxon>Bacteria</taxon>
        <taxon>Pseudomonadati</taxon>
        <taxon>Bacteroidota</taxon>
        <taxon>Cytophagia</taxon>
        <taxon>Cytophagales</taxon>
        <taxon>Cyclobacteriaceae</taxon>
        <taxon>Algoriphagus</taxon>
    </lineage>
</organism>
<evidence type="ECO:0000313" key="10">
    <source>
        <dbReference type="EMBL" id="SFT70770.1"/>
    </source>
</evidence>
<proteinExistence type="inferred from homology"/>
<keyword evidence="3" id="KW-1133">Transmembrane helix</keyword>
<evidence type="ECO:0000259" key="7">
    <source>
        <dbReference type="Pfam" id="PF25919"/>
    </source>
</evidence>
<dbReference type="InterPro" id="IPR051909">
    <property type="entry name" value="MFP_Cation_Efflux"/>
</dbReference>
<evidence type="ECO:0000259" key="6">
    <source>
        <dbReference type="Pfam" id="PF25869"/>
    </source>
</evidence>
<dbReference type="RefSeq" id="WP_091692261.1">
    <property type="nucleotide sequence ID" value="NZ_FPBF01000002.1"/>
</dbReference>
<dbReference type="EMBL" id="FPBF01000002">
    <property type="protein sequence ID" value="SFT70770.1"/>
    <property type="molecule type" value="Genomic_DNA"/>
</dbReference>
<evidence type="ECO:0000259" key="9">
    <source>
        <dbReference type="Pfam" id="PF25975"/>
    </source>
</evidence>
<dbReference type="GO" id="GO:0016020">
    <property type="term" value="C:membrane"/>
    <property type="evidence" value="ECO:0007669"/>
    <property type="project" value="InterPro"/>
</dbReference>
<dbReference type="Pfam" id="PF25869">
    <property type="entry name" value="3HB_CusB"/>
    <property type="match status" value="1"/>
</dbReference>
<dbReference type="InterPro" id="IPR058649">
    <property type="entry name" value="CzcB_C"/>
</dbReference>
<evidence type="ECO:0000256" key="2">
    <source>
        <dbReference type="ARBA" id="ARBA00022448"/>
    </source>
</evidence>
<gene>
    <name evidence="10" type="ORF">SAMN04489724_1723</name>
</gene>
<evidence type="ECO:0000259" key="4">
    <source>
        <dbReference type="Pfam" id="PF11827"/>
    </source>
</evidence>
<dbReference type="FunFam" id="2.40.30.170:FF:000010">
    <property type="entry name" value="Efflux RND transporter periplasmic adaptor subunit"/>
    <property type="match status" value="1"/>
</dbReference>
<feature type="domain" description="DUF3347" evidence="4">
    <location>
        <begin position="457"/>
        <end position="545"/>
    </location>
</feature>
<dbReference type="Pfam" id="PF19335">
    <property type="entry name" value="HMBD"/>
    <property type="match status" value="1"/>
</dbReference>
<dbReference type="STRING" id="305507.SAMN04489724_1723"/>
<dbReference type="InterPro" id="IPR045800">
    <property type="entry name" value="HMBD"/>
</dbReference>
<dbReference type="Pfam" id="PF11827">
    <property type="entry name" value="DUF3347"/>
    <property type="match status" value="1"/>
</dbReference>
<keyword evidence="2" id="KW-0813">Transport</keyword>
<feature type="domain" description="CzcB-like C-terminal circularly permuted SH3-like" evidence="9">
    <location>
        <begin position="337"/>
        <end position="400"/>
    </location>
</feature>
<dbReference type="InterPro" id="IPR006143">
    <property type="entry name" value="RND_pump_MFP"/>
</dbReference>
<dbReference type="Gene3D" id="2.40.420.20">
    <property type="match status" value="1"/>
</dbReference>
<accession>A0A1I7A7D9</accession>
<feature type="domain" description="CusB-like three alpha-helical bundle" evidence="6">
    <location>
        <begin position="165"/>
        <end position="214"/>
    </location>
</feature>
<dbReference type="InterPro" id="IPR058790">
    <property type="entry name" value="BSH_CusB"/>
</dbReference>
<dbReference type="PANTHER" id="PTHR30097">
    <property type="entry name" value="CATION EFFLUX SYSTEM PROTEIN CUSB"/>
    <property type="match status" value="1"/>
</dbReference>
<dbReference type="Pfam" id="PF25954">
    <property type="entry name" value="Beta-barrel_RND_2"/>
    <property type="match status" value="1"/>
</dbReference>
<evidence type="ECO:0000259" key="5">
    <source>
        <dbReference type="Pfam" id="PF19335"/>
    </source>
</evidence>
<dbReference type="NCBIfam" id="TIGR01730">
    <property type="entry name" value="RND_mfp"/>
    <property type="match status" value="1"/>
</dbReference>